<protein>
    <submittedName>
        <fullName evidence="1">Uncharacterized protein</fullName>
    </submittedName>
</protein>
<sequence>MPENDKAAGAGSSLLQLEDQLKALGKMIAQEPVDPKIRMLWKTFEKRFLEHVKEVNRSVES</sequence>
<dbReference type="Proteomes" id="UP000241158">
    <property type="component" value="Unassembled WGS sequence"/>
</dbReference>
<evidence type="ECO:0000313" key="1">
    <source>
        <dbReference type="EMBL" id="PSH55981.1"/>
    </source>
</evidence>
<evidence type="ECO:0000313" key="2">
    <source>
        <dbReference type="Proteomes" id="UP000241158"/>
    </source>
</evidence>
<dbReference type="RefSeq" id="WP_106718398.1">
    <property type="nucleotide sequence ID" value="NZ_JACHXT010000001.1"/>
</dbReference>
<proteinExistence type="predicted"/>
<organism evidence="1 2">
    <name type="scientific">Phyllobacterium endophyticum</name>
    <dbReference type="NCBI Taxonomy" id="1149773"/>
    <lineage>
        <taxon>Bacteria</taxon>
        <taxon>Pseudomonadati</taxon>
        <taxon>Pseudomonadota</taxon>
        <taxon>Alphaproteobacteria</taxon>
        <taxon>Hyphomicrobiales</taxon>
        <taxon>Phyllobacteriaceae</taxon>
        <taxon>Phyllobacterium</taxon>
    </lineage>
</organism>
<dbReference type="EMBL" id="PGGN01000004">
    <property type="protein sequence ID" value="PSH55981.1"/>
    <property type="molecule type" value="Genomic_DNA"/>
</dbReference>
<name>A0A2P7AP43_9HYPH</name>
<dbReference type="AlphaFoldDB" id="A0A2P7AP43"/>
<comment type="caution">
    <text evidence="1">The sequence shown here is derived from an EMBL/GenBank/DDBJ whole genome shotgun (WGS) entry which is preliminary data.</text>
</comment>
<keyword evidence="2" id="KW-1185">Reference proteome</keyword>
<reference evidence="2" key="1">
    <citation type="submission" date="2017-11" db="EMBL/GenBank/DDBJ databases">
        <authorList>
            <person name="Kuznetsova I."/>
            <person name="Sazanova A."/>
            <person name="Chirak E."/>
            <person name="Safronova V."/>
            <person name="Willems A."/>
        </authorList>
    </citation>
    <scope>NUCLEOTIDE SEQUENCE [LARGE SCALE GENOMIC DNA]</scope>
    <source>
        <strain evidence="2">PEPV15</strain>
    </source>
</reference>
<accession>A0A2P7AP43</accession>
<gene>
    <name evidence="1" type="ORF">CU100_20310</name>
</gene>